<accession>A0ABU3USA8</accession>
<dbReference type="Proteomes" id="UP001257627">
    <property type="component" value="Unassembled WGS sequence"/>
</dbReference>
<organism evidence="1 2">
    <name type="scientific">Streptomyces mirabilis</name>
    <dbReference type="NCBI Taxonomy" id="68239"/>
    <lineage>
        <taxon>Bacteria</taxon>
        <taxon>Bacillati</taxon>
        <taxon>Actinomycetota</taxon>
        <taxon>Actinomycetes</taxon>
        <taxon>Kitasatosporales</taxon>
        <taxon>Streptomycetaceae</taxon>
        <taxon>Streptomyces</taxon>
    </lineage>
</organism>
<reference evidence="1 2" key="1">
    <citation type="submission" date="2023-02" db="EMBL/GenBank/DDBJ databases">
        <authorList>
            <person name="Maleckis M."/>
        </authorList>
    </citation>
    <scope>NUCLEOTIDE SEQUENCE [LARGE SCALE GENOMIC DNA]</scope>
    <source>
        <strain evidence="1 2">P8-A2</strain>
    </source>
</reference>
<dbReference type="EMBL" id="JARAKF010000001">
    <property type="protein sequence ID" value="MDU8996802.1"/>
    <property type="molecule type" value="Genomic_DNA"/>
</dbReference>
<sequence length="197" mass="22356">MSSKDSYDAELCRAVLAFVREREAEVVDRPEPLIALPGFSCLGRDFDVVGRIRPQAHRLFPRDPDLNSVVFGIFPAYSSEISGTESVDQASERFGRMLKVSDLNRMPSPYVLVRFSNPKSGAGTIGELPVFVSPDYFVHELRDLEGVEAARLELWNHRNEKWRVRWDGDWRVSDGGQEIRMTGDEIVLWAATVISER</sequence>
<protein>
    <submittedName>
        <fullName evidence="1">Uncharacterized protein</fullName>
    </submittedName>
</protein>
<evidence type="ECO:0000313" key="1">
    <source>
        <dbReference type="EMBL" id="MDU8996802.1"/>
    </source>
</evidence>
<dbReference type="RefSeq" id="WP_143601877.1">
    <property type="nucleotide sequence ID" value="NZ_CP107955.1"/>
</dbReference>
<keyword evidence="2" id="KW-1185">Reference proteome</keyword>
<proteinExistence type="predicted"/>
<evidence type="ECO:0000313" key="2">
    <source>
        <dbReference type="Proteomes" id="UP001257627"/>
    </source>
</evidence>
<name>A0ABU3USA8_9ACTN</name>
<gene>
    <name evidence="1" type="ORF">PU648_31525</name>
</gene>
<comment type="caution">
    <text evidence="1">The sequence shown here is derived from an EMBL/GenBank/DDBJ whole genome shotgun (WGS) entry which is preliminary data.</text>
</comment>